<sequence length="112" mass="12070">MATEARLAAGIWVAAYLARLAAANIPAYVNRRGDATAGAVLVKCATLDGRASLWAREYDLDSGLRHWVTIAEDGEAAVDQAIARQTGFDPDIWVIEIESRDGRTLLDQEGLA</sequence>
<proteinExistence type="predicted"/>
<reference evidence="2" key="1">
    <citation type="journal article" date="2019" name="Int. J. Syst. Evol. Microbiol.">
        <title>The Global Catalogue of Microorganisms (GCM) 10K type strain sequencing project: providing services to taxonomists for standard genome sequencing and annotation.</title>
        <authorList>
            <consortium name="The Broad Institute Genomics Platform"/>
            <consortium name="The Broad Institute Genome Sequencing Center for Infectious Disease"/>
            <person name="Wu L."/>
            <person name="Ma J."/>
        </authorList>
    </citation>
    <scope>NUCLEOTIDE SEQUENCE [LARGE SCALE GENOMIC DNA]</scope>
    <source>
        <strain evidence="2">CCUG 56029</strain>
    </source>
</reference>
<evidence type="ECO:0000313" key="1">
    <source>
        <dbReference type="EMBL" id="MFD1883193.1"/>
    </source>
</evidence>
<dbReference type="Proteomes" id="UP001597213">
    <property type="component" value="Unassembled WGS sequence"/>
</dbReference>
<keyword evidence="2" id="KW-1185">Reference proteome</keyword>
<evidence type="ECO:0000313" key="2">
    <source>
        <dbReference type="Proteomes" id="UP001597213"/>
    </source>
</evidence>
<dbReference type="EMBL" id="JBHUEN010000043">
    <property type="protein sequence ID" value="MFD1883193.1"/>
    <property type="molecule type" value="Genomic_DNA"/>
</dbReference>
<dbReference type="InterPro" id="IPR009964">
    <property type="entry name" value="DUF1491"/>
</dbReference>
<dbReference type="Pfam" id="PF07372">
    <property type="entry name" value="DUF1491"/>
    <property type="match status" value="1"/>
</dbReference>
<accession>A0ABW4RB50</accession>
<dbReference type="Gene3D" id="3.40.1530.20">
    <property type="entry name" value="Protein of unknown function (DUF1491)"/>
    <property type="match status" value="1"/>
</dbReference>
<name>A0ABW4RB50_9RHOB</name>
<organism evidence="1 2">
    <name type="scientific">Paracoccus pacificus</name>
    <dbReference type="NCBI Taxonomy" id="1463598"/>
    <lineage>
        <taxon>Bacteria</taxon>
        <taxon>Pseudomonadati</taxon>
        <taxon>Pseudomonadota</taxon>
        <taxon>Alphaproteobacteria</taxon>
        <taxon>Rhodobacterales</taxon>
        <taxon>Paracoccaceae</taxon>
        <taxon>Paracoccus</taxon>
    </lineage>
</organism>
<dbReference type="RefSeq" id="WP_379144319.1">
    <property type="nucleotide sequence ID" value="NZ_JBHUEN010000043.1"/>
</dbReference>
<gene>
    <name evidence="1" type="ORF">ACFSCT_15850</name>
</gene>
<protein>
    <submittedName>
        <fullName evidence="1">DUF1491 family protein</fullName>
    </submittedName>
</protein>
<comment type="caution">
    <text evidence="1">The sequence shown here is derived from an EMBL/GenBank/DDBJ whole genome shotgun (WGS) entry which is preliminary data.</text>
</comment>